<feature type="compositionally biased region" description="Polar residues" evidence="3">
    <location>
        <begin position="98"/>
        <end position="107"/>
    </location>
</feature>
<feature type="region of interest" description="Disordered" evidence="3">
    <location>
        <begin position="288"/>
        <end position="353"/>
    </location>
</feature>
<dbReference type="Proteomes" id="UP001165085">
    <property type="component" value="Unassembled WGS sequence"/>
</dbReference>
<feature type="compositionally biased region" description="Acidic residues" evidence="3">
    <location>
        <begin position="1576"/>
        <end position="1587"/>
    </location>
</feature>
<feature type="compositionally biased region" description="Basic residues" evidence="3">
    <location>
        <begin position="124"/>
        <end position="133"/>
    </location>
</feature>
<dbReference type="CDD" id="cd07302">
    <property type="entry name" value="CHD"/>
    <property type="match status" value="2"/>
</dbReference>
<reference evidence="6" key="1">
    <citation type="journal article" date="2023" name="Commun. Biol.">
        <title>Genome analysis of Parmales, the sister group of diatoms, reveals the evolutionary specialization of diatoms from phago-mixotrophs to photoautotrophs.</title>
        <authorList>
            <person name="Ban H."/>
            <person name="Sato S."/>
            <person name="Yoshikawa S."/>
            <person name="Yamada K."/>
            <person name="Nakamura Y."/>
            <person name="Ichinomiya M."/>
            <person name="Sato N."/>
            <person name="Blanc-Mathieu R."/>
            <person name="Endo H."/>
            <person name="Kuwata A."/>
            <person name="Ogata H."/>
        </authorList>
    </citation>
    <scope>NUCLEOTIDE SEQUENCE [LARGE SCALE GENOMIC DNA]</scope>
    <source>
        <strain evidence="6">NIES 3701</strain>
    </source>
</reference>
<feature type="region of interest" description="Disordered" evidence="3">
    <location>
        <begin position="240"/>
        <end position="274"/>
    </location>
</feature>
<keyword evidence="2" id="KW-0067">ATP-binding</keyword>
<feature type="region of interest" description="Disordered" evidence="3">
    <location>
        <begin position="1525"/>
        <end position="1638"/>
    </location>
</feature>
<feature type="region of interest" description="Disordered" evidence="3">
    <location>
        <begin position="372"/>
        <end position="398"/>
    </location>
</feature>
<evidence type="ECO:0000256" key="2">
    <source>
        <dbReference type="ARBA" id="ARBA00022840"/>
    </source>
</evidence>
<dbReference type="OrthoDB" id="195026at2759"/>
<proteinExistence type="predicted"/>
<feature type="compositionally biased region" description="Basic residues" evidence="3">
    <location>
        <begin position="387"/>
        <end position="397"/>
    </location>
</feature>
<dbReference type="EMBL" id="BRXY01000483">
    <property type="protein sequence ID" value="GMH97178.1"/>
    <property type="molecule type" value="Genomic_DNA"/>
</dbReference>
<dbReference type="GO" id="GO:0005737">
    <property type="term" value="C:cytoplasm"/>
    <property type="evidence" value="ECO:0007669"/>
    <property type="project" value="TreeGrafter"/>
</dbReference>
<dbReference type="InterPro" id="IPR029787">
    <property type="entry name" value="Nucleotide_cyclase"/>
</dbReference>
<dbReference type="SUPFAM" id="SSF55073">
    <property type="entry name" value="Nucleotide cyclase"/>
    <property type="match status" value="2"/>
</dbReference>
<feature type="compositionally biased region" description="Basic and acidic residues" evidence="3">
    <location>
        <begin position="1588"/>
        <end position="1597"/>
    </location>
</feature>
<dbReference type="PANTHER" id="PTHR16305:SF28">
    <property type="entry name" value="GUANYLATE CYCLASE DOMAIN-CONTAINING PROTEIN"/>
    <property type="match status" value="1"/>
</dbReference>
<feature type="compositionally biased region" description="Basic and acidic residues" evidence="3">
    <location>
        <begin position="242"/>
        <end position="269"/>
    </location>
</feature>
<protein>
    <recommendedName>
        <fullName evidence="4">Guanylate cyclase domain-containing protein</fullName>
    </recommendedName>
</protein>
<keyword evidence="1" id="KW-0547">Nucleotide-binding</keyword>
<evidence type="ECO:0000256" key="1">
    <source>
        <dbReference type="ARBA" id="ARBA00022741"/>
    </source>
</evidence>
<evidence type="ECO:0000313" key="5">
    <source>
        <dbReference type="EMBL" id="GMH97178.1"/>
    </source>
</evidence>
<feature type="compositionally biased region" description="Basic and acidic residues" evidence="3">
    <location>
        <begin position="175"/>
        <end position="193"/>
    </location>
</feature>
<evidence type="ECO:0000259" key="4">
    <source>
        <dbReference type="PROSITE" id="PS50125"/>
    </source>
</evidence>
<dbReference type="Pfam" id="PF00211">
    <property type="entry name" value="Guanylate_cyc"/>
    <property type="match status" value="2"/>
</dbReference>
<gene>
    <name evidence="5" type="ORF">TrST_g8884</name>
</gene>
<feature type="region of interest" description="Disordered" evidence="3">
    <location>
        <begin position="1643"/>
        <end position="1662"/>
    </location>
</feature>
<accession>A0A9W7C2Q9</accession>
<feature type="compositionally biased region" description="Pro residues" evidence="3">
    <location>
        <begin position="336"/>
        <end position="347"/>
    </location>
</feature>
<dbReference type="GO" id="GO:0035556">
    <property type="term" value="P:intracellular signal transduction"/>
    <property type="evidence" value="ECO:0007669"/>
    <property type="project" value="InterPro"/>
</dbReference>
<dbReference type="Gene3D" id="3.30.70.1230">
    <property type="entry name" value="Nucleotide cyclase"/>
    <property type="match status" value="2"/>
</dbReference>
<feature type="region of interest" description="Disordered" evidence="3">
    <location>
        <begin position="98"/>
        <end position="196"/>
    </location>
</feature>
<sequence length="1662" mass="185091">MPTTPRLHAPDPERGHEDAKDFAFQDAHGQRESLLRHKSNDDHTWTALPEVSRKYCYRTFSDQPHYSPPGASDVPCGSVRRPSKFIDHTNLEALSQLTISPNNSPLSSKMVPGSMNEFGDLHSQQHRSSKRRASFSPALVEPIVDGDKSSNNRSSVRIAEDEDSEEKDGNQANIDRSEIERNSNGSEEPHSLKPELWNIDGTEMDLNAKYKIGGQLWYLQDRALGAIKDGTSIPGEAMTEYAKSREKDRKEGEAKEPWELHQNEKKEDPPPSVATKKVVGLSTANRRGSFTLVPDDHDFQKLGGWSPRERGTSFTNKELDDSNHGKEDDEGEAEEVPPPPKFTPPPLVTESSARDQALDSMHNPFGRYVHDDTLTIDPHASTPSPSRTHKGKWRKVGKTTVRTSSGRLLEIKGTGAAKRNSKIRKGFKKTAMNAVLAVKMMATDAIKVDISRYAVFIPDIISRDIACGGNRFTNRVLSKKSSHSDFTAAVLFVDISGFTKLTEQLNKTGIHGAEALCTHINAIYTKMMTEFKRWGGDCVKFSGDALLVMFEVYEEERMREIHLSSNDSKAVEEEEDVKYKNFQGMSLTLEDACRRAVACSTILHDVIATHPEVNGVKLKLHAGVGCGRATGHVIGGVLGRWEFILIGEGVNQIKDAEPAAGPGETVISPQVWKHVSDYFEGEVLGQPYEGFVKVNPLKTPDDYDSHVPTSRDELTLKPKHIVFMPTYLPNAVIMNLKAGVCDSTSQAEMRDLTTMFISLPNLPLEDRVVVQSAIVAIQEATYQLEGSVNKVVVDDKGALVLNVFGLPPVVHSDDPKRAVAAAFLMRHHLHDMGLQCKIGIASARVFCGIVGAESRKEYTVMGDGVNLAARLMANAQEYEILCDEASFNQCDGQIRFKVKAPIKLKGKENMYNVYRPTSFIPVKGPEHFALGRGKELVELEAMVEILAHDMSNVIVITGKPGMGKHTIATYLDDFCERSDLINIRSGRGENMYMDGEVQAKTLFTAWRKIFIESISILHGERTKNEGGSPSKERLTVMGLSNSANLADVIEFDLVKELHTFMGEEDGIDVNLLSLMFPELLEKDSNSRATKSLENAAMGGSTKWFHLGEDANDNGKSHDEDSVVEETDNSSFILDPKAHARIHSEEKKLKKYLKKYFLKFCKRHPCLLTFENSYGMSSSGMAPSSWTLFHELRKDFHTVRENVVKALETMESNHDDLEEEEGKSIDYDPENMFDPHDHDLCPKFCIITNSMGRPGVEFLEAIDAAKDYDTYLELEAMHDSDVELLLKEKLNAPKMIEPKLLDFVSDMSEGNPRLICELAHSISESKACEIKGGICKIRPGHTTHEINLNSKLRHMVLQEFSTLALHEQLIAKMASVYTKEFSSGMLANHVEQHQKDHEDHPINLKRCIGRLLASEVFIQCPLPPWMAKTDKTALSALRFRSKLMQKAVSELLLESHMTSVARSVSSVQQARRISAFWLQRAVDHERGTGNEKQNECVVEFLEHVPKARKMSIDADDLMEAMGELKRLGTGSSLSPKNEGSEAEEEGGEDNVPGSLPKTFTKQASGRKRDRFKSDFDGTAEGEEGEEEEQKSPTVEKKKVITRNESFTGSLLMDAAESKEDEKGLEGKEEEGKYTTDTEAKKVMARSESFTGSLLMDAAETKDD</sequence>
<evidence type="ECO:0000256" key="3">
    <source>
        <dbReference type="SAM" id="MobiDB-lite"/>
    </source>
</evidence>
<dbReference type="GO" id="GO:0004016">
    <property type="term" value="F:adenylate cyclase activity"/>
    <property type="evidence" value="ECO:0007669"/>
    <property type="project" value="TreeGrafter"/>
</dbReference>
<evidence type="ECO:0000313" key="6">
    <source>
        <dbReference type="Proteomes" id="UP001165085"/>
    </source>
</evidence>
<keyword evidence="6" id="KW-1185">Reference proteome</keyword>
<comment type="caution">
    <text evidence="5">The sequence shown here is derived from an EMBL/GenBank/DDBJ whole genome shotgun (WGS) entry which is preliminary data.</text>
</comment>
<name>A0A9W7C2Q9_9STRA</name>
<dbReference type="InterPro" id="IPR001054">
    <property type="entry name" value="A/G_cyclase"/>
</dbReference>
<feature type="compositionally biased region" description="Basic and acidic residues" evidence="3">
    <location>
        <begin position="1614"/>
        <end position="1638"/>
    </location>
</feature>
<dbReference type="PANTHER" id="PTHR16305">
    <property type="entry name" value="TESTICULAR SOLUBLE ADENYLYL CYCLASE"/>
    <property type="match status" value="1"/>
</dbReference>
<dbReference type="PROSITE" id="PS50125">
    <property type="entry name" value="GUANYLATE_CYCLASE_2"/>
    <property type="match status" value="2"/>
</dbReference>
<dbReference type="GO" id="GO:0009190">
    <property type="term" value="P:cyclic nucleotide biosynthetic process"/>
    <property type="evidence" value="ECO:0007669"/>
    <property type="project" value="InterPro"/>
</dbReference>
<feature type="compositionally biased region" description="Basic and acidic residues" evidence="3">
    <location>
        <begin position="307"/>
        <end position="327"/>
    </location>
</feature>
<organism evidence="5 6">
    <name type="scientific">Triparma strigata</name>
    <dbReference type="NCBI Taxonomy" id="1606541"/>
    <lineage>
        <taxon>Eukaryota</taxon>
        <taxon>Sar</taxon>
        <taxon>Stramenopiles</taxon>
        <taxon>Ochrophyta</taxon>
        <taxon>Bolidophyceae</taxon>
        <taxon>Parmales</taxon>
        <taxon>Triparmaceae</taxon>
        <taxon>Triparma</taxon>
    </lineage>
</organism>
<feature type="domain" description="Guanylate cyclase" evidence="4">
    <location>
        <begin position="489"/>
        <end position="657"/>
    </location>
</feature>
<feature type="domain" description="Guanylate cyclase" evidence="4">
    <location>
        <begin position="743"/>
        <end position="872"/>
    </location>
</feature>
<dbReference type="GO" id="GO:0005524">
    <property type="term" value="F:ATP binding"/>
    <property type="evidence" value="ECO:0007669"/>
    <property type="project" value="UniProtKB-KW"/>
</dbReference>